<evidence type="ECO:0000256" key="2">
    <source>
        <dbReference type="SAM" id="MobiDB-lite"/>
    </source>
</evidence>
<protein>
    <submittedName>
        <fullName evidence="3">Uncharacterized protein</fullName>
    </submittedName>
</protein>
<proteinExistence type="predicted"/>
<dbReference type="AlphaFoldDB" id="A0A975HMC8"/>
<evidence type="ECO:0000313" key="3">
    <source>
        <dbReference type="EMBL" id="QTH72998.1"/>
    </source>
</evidence>
<geneLocation type="plasmid" evidence="3 4">
    <name>unnamed4</name>
</geneLocation>
<dbReference type="KEGG" id="pxi:J5O05_17215"/>
<dbReference type="RefSeq" id="WP_208844617.1">
    <property type="nucleotide sequence ID" value="NZ_CP072134.1"/>
</dbReference>
<accession>A0A975HMC8</accession>
<feature type="region of interest" description="Disordered" evidence="2">
    <location>
        <begin position="1"/>
        <end position="33"/>
    </location>
</feature>
<evidence type="ECO:0000313" key="4">
    <source>
        <dbReference type="Proteomes" id="UP000664904"/>
    </source>
</evidence>
<feature type="compositionally biased region" description="Polar residues" evidence="2">
    <location>
        <begin position="1"/>
        <end position="14"/>
    </location>
</feature>
<sequence length="177" mass="19993">MKNHFRVSSGSQAKEVSKARKVVDTSEKSDKQVDPSFLLESIETMIGNRLGIDKKQIEELKEKIALLEEKISSLKDPNDPNVTNESQIASYEDKLESLVEQLEKLTEQVSKEQMERELRYTVIDDVDESRFRMNSSDLDPLDSIGIDGAHLNLGSEDNDSIVNAELKKVKLAKLDVE</sequence>
<organism evidence="3 4">
    <name type="scientific">Pseudoalteromonas xiamenensis</name>
    <dbReference type="NCBI Taxonomy" id="882626"/>
    <lineage>
        <taxon>Bacteria</taxon>
        <taxon>Pseudomonadati</taxon>
        <taxon>Pseudomonadota</taxon>
        <taxon>Gammaproteobacteria</taxon>
        <taxon>Alteromonadales</taxon>
        <taxon>Pseudoalteromonadaceae</taxon>
        <taxon>Pseudoalteromonas</taxon>
    </lineage>
</organism>
<keyword evidence="4" id="KW-1185">Reference proteome</keyword>
<keyword evidence="1" id="KW-0175">Coiled coil</keyword>
<dbReference type="Proteomes" id="UP000664904">
    <property type="component" value="Plasmid unnamed4"/>
</dbReference>
<keyword evidence="3" id="KW-0614">Plasmid</keyword>
<gene>
    <name evidence="3" type="ORF">J5O05_17215</name>
</gene>
<feature type="coiled-coil region" evidence="1">
    <location>
        <begin position="50"/>
        <end position="115"/>
    </location>
</feature>
<name>A0A975HMC8_9GAMM</name>
<evidence type="ECO:0000256" key="1">
    <source>
        <dbReference type="SAM" id="Coils"/>
    </source>
</evidence>
<dbReference type="EMBL" id="CP072134">
    <property type="protein sequence ID" value="QTH72998.1"/>
    <property type="molecule type" value="Genomic_DNA"/>
</dbReference>
<feature type="compositionally biased region" description="Basic and acidic residues" evidence="2">
    <location>
        <begin position="15"/>
        <end position="33"/>
    </location>
</feature>
<reference evidence="3" key="1">
    <citation type="submission" date="2021-03" db="EMBL/GenBank/DDBJ databases">
        <title>Complete Genome of Pseudoalteromonas xiamenensis STKMTI.2, a new potential marine bacterium producing anti-Vibrio compounds.</title>
        <authorList>
            <person name="Handayani D.P."/>
            <person name="Isnansetyo A."/>
            <person name="Istiqomah I."/>
            <person name="Jumina J."/>
        </authorList>
    </citation>
    <scope>NUCLEOTIDE SEQUENCE</scope>
    <source>
        <strain evidence="3">STKMTI.2</strain>
        <plasmid evidence="3">unnamed4</plasmid>
    </source>
</reference>